<name>A0ABV3ZVP7_9BURK</name>
<reference evidence="2 3" key="1">
    <citation type="journal article" date="2013" name="Int. J. Syst. Evol. Microbiol.">
        <title>Comamonas guangdongensis sp. nov., isolated from subterranean forest sediment, and emended description of the genus Comamonas.</title>
        <authorList>
            <person name="Zhang J."/>
            <person name="Wang Y."/>
            <person name="Zhou S."/>
            <person name="Wu C."/>
            <person name="He J."/>
            <person name="Li F."/>
        </authorList>
    </citation>
    <scope>NUCLEOTIDE SEQUENCE [LARGE SCALE GENOMIC DNA]</scope>
    <source>
        <strain evidence="2 3">CCTCC AB2011133</strain>
    </source>
</reference>
<dbReference type="Proteomes" id="UP001561046">
    <property type="component" value="Unassembled WGS sequence"/>
</dbReference>
<organism evidence="2 3">
    <name type="scientific">Comamonas guangdongensis</name>
    <dbReference type="NCBI Taxonomy" id="510515"/>
    <lineage>
        <taxon>Bacteria</taxon>
        <taxon>Pseudomonadati</taxon>
        <taxon>Pseudomonadota</taxon>
        <taxon>Betaproteobacteria</taxon>
        <taxon>Burkholderiales</taxon>
        <taxon>Comamonadaceae</taxon>
        <taxon>Comamonas</taxon>
    </lineage>
</organism>
<evidence type="ECO:0008006" key="4">
    <source>
        <dbReference type="Google" id="ProtNLM"/>
    </source>
</evidence>
<evidence type="ECO:0000256" key="1">
    <source>
        <dbReference type="SAM" id="Phobius"/>
    </source>
</evidence>
<sequence length="164" mass="18412">MDKYQFTSIGISFLALIISAGTGYFQYQTRQDAVEERVKLEVKMTNDGRPLSPLELRIISGVEEREDLEAAIFVTNTGSTSIRLLEVGYHDFDMPNHVYYSSGEKAKNLSPGEQAYFPMEKNVVKIKNQLLNNFQLGQDKSAKIFAVTTKGTRIEVPAIIEVAK</sequence>
<accession>A0ABV3ZVP7</accession>
<gene>
    <name evidence="2" type="ORF">AB6724_12225</name>
</gene>
<dbReference type="EMBL" id="JBFYGN010000012">
    <property type="protein sequence ID" value="MEX8193602.1"/>
    <property type="molecule type" value="Genomic_DNA"/>
</dbReference>
<feature type="transmembrane region" description="Helical" evidence="1">
    <location>
        <begin position="6"/>
        <end position="27"/>
    </location>
</feature>
<evidence type="ECO:0000313" key="3">
    <source>
        <dbReference type="Proteomes" id="UP001561046"/>
    </source>
</evidence>
<evidence type="ECO:0000313" key="2">
    <source>
        <dbReference type="EMBL" id="MEX8193602.1"/>
    </source>
</evidence>
<protein>
    <recommendedName>
        <fullName evidence="4">DUF4352 domain-containing protein</fullName>
    </recommendedName>
</protein>
<dbReference type="RefSeq" id="WP_369338799.1">
    <property type="nucleotide sequence ID" value="NZ_JBFYGN010000012.1"/>
</dbReference>
<keyword evidence="1" id="KW-1133">Transmembrane helix</keyword>
<comment type="caution">
    <text evidence="2">The sequence shown here is derived from an EMBL/GenBank/DDBJ whole genome shotgun (WGS) entry which is preliminary data.</text>
</comment>
<keyword evidence="3" id="KW-1185">Reference proteome</keyword>
<keyword evidence="1" id="KW-0472">Membrane</keyword>
<proteinExistence type="predicted"/>
<keyword evidence="1" id="KW-0812">Transmembrane</keyword>